<dbReference type="PANTHER" id="PTHR33116">
    <property type="entry name" value="REVERSE TRANSCRIPTASE ZINC-BINDING DOMAIN-CONTAINING PROTEIN-RELATED-RELATED"/>
    <property type="match status" value="1"/>
</dbReference>
<gene>
    <name evidence="1" type="ORF">MTR67_048655</name>
</gene>
<organism evidence="1 2">
    <name type="scientific">Solanum verrucosum</name>
    <dbReference type="NCBI Taxonomy" id="315347"/>
    <lineage>
        <taxon>Eukaryota</taxon>
        <taxon>Viridiplantae</taxon>
        <taxon>Streptophyta</taxon>
        <taxon>Embryophyta</taxon>
        <taxon>Tracheophyta</taxon>
        <taxon>Spermatophyta</taxon>
        <taxon>Magnoliopsida</taxon>
        <taxon>eudicotyledons</taxon>
        <taxon>Gunneridae</taxon>
        <taxon>Pentapetalae</taxon>
        <taxon>asterids</taxon>
        <taxon>lamiids</taxon>
        <taxon>Solanales</taxon>
        <taxon>Solanaceae</taxon>
        <taxon>Solanoideae</taxon>
        <taxon>Solaneae</taxon>
        <taxon>Solanum</taxon>
    </lineage>
</organism>
<dbReference type="AlphaFoldDB" id="A0AAF0UYT8"/>
<evidence type="ECO:0000313" key="1">
    <source>
        <dbReference type="EMBL" id="WMV55270.1"/>
    </source>
</evidence>
<dbReference type="PANTHER" id="PTHR33116:SF85">
    <property type="entry name" value="REVERSE TRANSCRIPTASE ZINC-BINDING DOMAIN-CONTAINING PROTEIN"/>
    <property type="match status" value="1"/>
</dbReference>
<sequence>MPLGNTHKDLKIWDNIVEKTEKRLARWKAQYISFGGKHILINFVLDSLPTYVMSLFTILAKRDFLWHGCKENKGYNLVKWATVLHRKDKDGLGISDLRKHNNSLLMKWLWRYTEERQALWKDLIKCKYGEDGFWCSNISTDAYGAGVWRAIRNLWPKLEANLHIKVGDGRRTRFWWDVWIKQTPLKDLFPDLFILCTNYEAMISDCWTVQGWNLYFSRLLNDWEIERVAKLLEEVGDFAGTNTDNDVVRWSHGKDGIFTVGRAYKRSATCKVADTRVHGKISGGLQHQQKLNALLGWSLERHA</sequence>
<proteinExistence type="predicted"/>
<dbReference type="EMBL" id="CP133622">
    <property type="protein sequence ID" value="WMV55270.1"/>
    <property type="molecule type" value="Genomic_DNA"/>
</dbReference>
<evidence type="ECO:0000313" key="2">
    <source>
        <dbReference type="Proteomes" id="UP001234989"/>
    </source>
</evidence>
<reference evidence="1" key="1">
    <citation type="submission" date="2023-08" db="EMBL/GenBank/DDBJ databases">
        <title>A de novo genome assembly of Solanum verrucosum Schlechtendal, a Mexican diploid species geographically isolated from the other diploid A-genome species in potato relatives.</title>
        <authorList>
            <person name="Hosaka K."/>
        </authorList>
    </citation>
    <scope>NUCLEOTIDE SEQUENCE</scope>
    <source>
        <tissue evidence="1">Young leaves</tissue>
    </source>
</reference>
<accession>A0AAF0UYT8</accession>
<keyword evidence="2" id="KW-1185">Reference proteome</keyword>
<dbReference type="Proteomes" id="UP001234989">
    <property type="component" value="Chromosome 11"/>
</dbReference>
<protein>
    <submittedName>
        <fullName evidence="1">Uncharacterized protein</fullName>
    </submittedName>
</protein>
<name>A0AAF0UYT8_SOLVR</name>